<keyword evidence="3" id="KW-1185">Reference proteome</keyword>
<dbReference type="CDD" id="cd14738">
    <property type="entry name" value="PAAR_2"/>
    <property type="match status" value="1"/>
</dbReference>
<sequence length="97" mass="9540">MAKAARRGDRHECPMLGPPPASKPHGSGVVIGGASTVQVGFQGAARMGDACACPGIPNAIVTGSGTVTIEHRPAARVTDRTAHGGALTSGAADVEIG</sequence>
<dbReference type="AlphaFoldDB" id="A6G5Z7"/>
<feature type="region of interest" description="Disordered" evidence="1">
    <location>
        <begin position="74"/>
        <end position="97"/>
    </location>
</feature>
<gene>
    <name evidence="2" type="ORF">PPSIR1_12338</name>
</gene>
<dbReference type="STRING" id="391625.PPSIR1_12338"/>
<comment type="caution">
    <text evidence="2">The sequence shown here is derived from an EMBL/GenBank/DDBJ whole genome shotgun (WGS) entry which is preliminary data.</text>
</comment>
<protein>
    <submittedName>
        <fullName evidence="2">PAAR</fullName>
    </submittedName>
</protein>
<evidence type="ECO:0000313" key="3">
    <source>
        <dbReference type="Proteomes" id="UP000005801"/>
    </source>
</evidence>
<feature type="compositionally biased region" description="Basic and acidic residues" evidence="1">
    <location>
        <begin position="1"/>
        <end position="13"/>
    </location>
</feature>
<evidence type="ECO:0000256" key="1">
    <source>
        <dbReference type="SAM" id="MobiDB-lite"/>
    </source>
</evidence>
<feature type="region of interest" description="Disordered" evidence="1">
    <location>
        <begin position="1"/>
        <end position="29"/>
    </location>
</feature>
<dbReference type="eggNOG" id="COG4104">
    <property type="taxonomic scope" value="Bacteria"/>
</dbReference>
<organism evidence="2 3">
    <name type="scientific">Plesiocystis pacifica SIR-1</name>
    <dbReference type="NCBI Taxonomy" id="391625"/>
    <lineage>
        <taxon>Bacteria</taxon>
        <taxon>Pseudomonadati</taxon>
        <taxon>Myxococcota</taxon>
        <taxon>Polyangia</taxon>
        <taxon>Nannocystales</taxon>
        <taxon>Nannocystaceae</taxon>
        <taxon>Plesiocystis</taxon>
    </lineage>
</organism>
<dbReference type="RefSeq" id="WP_006972146.1">
    <property type="nucleotide sequence ID" value="NZ_ABCS01000027.1"/>
</dbReference>
<evidence type="ECO:0000313" key="2">
    <source>
        <dbReference type="EMBL" id="EDM78771.1"/>
    </source>
</evidence>
<dbReference type="Pfam" id="PF05488">
    <property type="entry name" value="PAAR_motif"/>
    <property type="match status" value="1"/>
</dbReference>
<proteinExistence type="predicted"/>
<dbReference type="Proteomes" id="UP000005801">
    <property type="component" value="Unassembled WGS sequence"/>
</dbReference>
<accession>A6G5Z7</accession>
<dbReference type="InterPro" id="IPR008727">
    <property type="entry name" value="PAAR_motif"/>
</dbReference>
<reference evidence="2 3" key="1">
    <citation type="submission" date="2007-06" db="EMBL/GenBank/DDBJ databases">
        <authorList>
            <person name="Shimkets L."/>
            <person name="Ferriera S."/>
            <person name="Johnson J."/>
            <person name="Kravitz S."/>
            <person name="Beeson K."/>
            <person name="Sutton G."/>
            <person name="Rogers Y.-H."/>
            <person name="Friedman R."/>
            <person name="Frazier M."/>
            <person name="Venter J.C."/>
        </authorList>
    </citation>
    <scope>NUCLEOTIDE SEQUENCE [LARGE SCALE GENOMIC DNA]</scope>
    <source>
        <strain evidence="2 3">SIR-1</strain>
    </source>
</reference>
<dbReference type="Gene3D" id="2.60.200.60">
    <property type="match status" value="2"/>
</dbReference>
<name>A6G5Z7_9BACT</name>
<dbReference type="OrthoDB" id="9807902at2"/>
<dbReference type="EMBL" id="ABCS01000027">
    <property type="protein sequence ID" value="EDM78771.1"/>
    <property type="molecule type" value="Genomic_DNA"/>
</dbReference>